<organism evidence="2">
    <name type="scientific">bioreactor metagenome</name>
    <dbReference type="NCBI Taxonomy" id="1076179"/>
    <lineage>
        <taxon>unclassified sequences</taxon>
        <taxon>metagenomes</taxon>
        <taxon>ecological metagenomes</taxon>
    </lineage>
</organism>
<keyword evidence="1" id="KW-0812">Transmembrane</keyword>
<accession>A0A645CH08</accession>
<dbReference type="EMBL" id="VSSQ01027145">
    <property type="protein sequence ID" value="MPM76230.1"/>
    <property type="molecule type" value="Genomic_DNA"/>
</dbReference>
<feature type="transmembrane region" description="Helical" evidence="1">
    <location>
        <begin position="31"/>
        <end position="54"/>
    </location>
</feature>
<reference evidence="2" key="1">
    <citation type="submission" date="2019-08" db="EMBL/GenBank/DDBJ databases">
        <authorList>
            <person name="Kucharzyk K."/>
            <person name="Murdoch R.W."/>
            <person name="Higgins S."/>
            <person name="Loffler F."/>
        </authorList>
    </citation>
    <scope>NUCLEOTIDE SEQUENCE</scope>
</reference>
<proteinExistence type="predicted"/>
<evidence type="ECO:0000256" key="1">
    <source>
        <dbReference type="SAM" id="Phobius"/>
    </source>
</evidence>
<feature type="transmembrane region" description="Helical" evidence="1">
    <location>
        <begin position="6"/>
        <end position="24"/>
    </location>
</feature>
<evidence type="ECO:0000313" key="2">
    <source>
        <dbReference type="EMBL" id="MPM76230.1"/>
    </source>
</evidence>
<name>A0A645CH08_9ZZZZ</name>
<dbReference type="AlphaFoldDB" id="A0A645CH08"/>
<keyword evidence="1" id="KW-0472">Membrane</keyword>
<sequence length="78" mass="8740">MTELVVLGALIFIGKDLIGLTDFFKTGFRRFVVRIQIGVVFLGKLAVGFFQLAVARPFGNTQDFVIISFLTCHMFHLS</sequence>
<protein>
    <submittedName>
        <fullName evidence="2">Uncharacterized protein</fullName>
    </submittedName>
</protein>
<keyword evidence="1" id="KW-1133">Transmembrane helix</keyword>
<gene>
    <name evidence="2" type="ORF">SDC9_123227</name>
</gene>
<comment type="caution">
    <text evidence="2">The sequence shown here is derived from an EMBL/GenBank/DDBJ whole genome shotgun (WGS) entry which is preliminary data.</text>
</comment>